<dbReference type="AlphaFoldDB" id="A0A917RXY7"/>
<evidence type="ECO:0000313" key="2">
    <source>
        <dbReference type="Proteomes" id="UP000638263"/>
    </source>
</evidence>
<accession>A0A917RXY7</accession>
<sequence>MALKLSLDMVVGGDELPRTGTGKILRRALVPVLGALPPCTPRPPAVGSYSLEATS</sequence>
<organism evidence="1 2">
    <name type="scientific">Nocardia jinanensis</name>
    <dbReference type="NCBI Taxonomy" id="382504"/>
    <lineage>
        <taxon>Bacteria</taxon>
        <taxon>Bacillati</taxon>
        <taxon>Actinomycetota</taxon>
        <taxon>Actinomycetes</taxon>
        <taxon>Mycobacteriales</taxon>
        <taxon>Nocardiaceae</taxon>
        <taxon>Nocardia</taxon>
    </lineage>
</organism>
<dbReference type="RefSeq" id="WP_189094616.1">
    <property type="nucleotide sequence ID" value="NZ_BMMH01000029.1"/>
</dbReference>
<keyword evidence="2" id="KW-1185">Reference proteome</keyword>
<gene>
    <name evidence="1" type="ORF">GCM10011588_65610</name>
</gene>
<dbReference type="EMBL" id="BMMH01000029">
    <property type="protein sequence ID" value="GGL41792.1"/>
    <property type="molecule type" value="Genomic_DNA"/>
</dbReference>
<dbReference type="Proteomes" id="UP000638263">
    <property type="component" value="Unassembled WGS sequence"/>
</dbReference>
<name>A0A917RXY7_9NOCA</name>
<protein>
    <submittedName>
        <fullName evidence="1">Uncharacterized protein</fullName>
    </submittedName>
</protein>
<reference evidence="1" key="1">
    <citation type="journal article" date="2014" name="Int. J. Syst. Evol. Microbiol.">
        <title>Complete genome sequence of Corynebacterium casei LMG S-19264T (=DSM 44701T), isolated from a smear-ripened cheese.</title>
        <authorList>
            <consortium name="US DOE Joint Genome Institute (JGI-PGF)"/>
            <person name="Walter F."/>
            <person name="Albersmeier A."/>
            <person name="Kalinowski J."/>
            <person name="Ruckert C."/>
        </authorList>
    </citation>
    <scope>NUCLEOTIDE SEQUENCE</scope>
    <source>
        <strain evidence="1">CGMCC 4.3508</strain>
    </source>
</reference>
<comment type="caution">
    <text evidence="1">The sequence shown here is derived from an EMBL/GenBank/DDBJ whole genome shotgun (WGS) entry which is preliminary data.</text>
</comment>
<evidence type="ECO:0000313" key="1">
    <source>
        <dbReference type="EMBL" id="GGL41792.1"/>
    </source>
</evidence>
<proteinExistence type="predicted"/>
<reference evidence="1" key="2">
    <citation type="submission" date="2020-09" db="EMBL/GenBank/DDBJ databases">
        <authorList>
            <person name="Sun Q."/>
            <person name="Zhou Y."/>
        </authorList>
    </citation>
    <scope>NUCLEOTIDE SEQUENCE</scope>
    <source>
        <strain evidence="1">CGMCC 4.3508</strain>
    </source>
</reference>